<sequence>MPRNSIYDVTEVRKYLNENRDFFVSLTTTRLNDPQLKEYTAGLIPLLYRNRLWLTKESSISVIYRWRTSDFEPALNYEEIRTFIVDNKELVEPYLPVSRKAYTTIEHSQQNTTFNENADAIAMADLSMMVIGGFIAAAGMLAVVIAFAVLNAATFGIPGVVVASVGIAASLSGMGLFAAGGCRGCQAHSEPSFDISDNSMTFNQL</sequence>
<keyword evidence="3" id="KW-1185">Reference proteome</keyword>
<evidence type="ECO:0000313" key="3">
    <source>
        <dbReference type="Proteomes" id="UP001139721"/>
    </source>
</evidence>
<dbReference type="Proteomes" id="UP001139721">
    <property type="component" value="Unassembled WGS sequence"/>
</dbReference>
<protein>
    <submittedName>
        <fullName evidence="2">Uncharacterized protein</fullName>
    </submittedName>
</protein>
<organism evidence="2 3">
    <name type="scientific">Legionella maioricensis</name>
    <dbReference type="NCBI Taxonomy" id="2896528"/>
    <lineage>
        <taxon>Bacteria</taxon>
        <taxon>Pseudomonadati</taxon>
        <taxon>Pseudomonadota</taxon>
        <taxon>Gammaproteobacteria</taxon>
        <taxon>Legionellales</taxon>
        <taxon>Legionellaceae</taxon>
        <taxon>Legionella</taxon>
    </lineage>
</organism>
<keyword evidence="1" id="KW-1133">Transmembrane helix</keyword>
<comment type="caution">
    <text evidence="2">The sequence shown here is derived from an EMBL/GenBank/DDBJ whole genome shotgun (WGS) entry which is preliminary data.</text>
</comment>
<dbReference type="EMBL" id="JAJKBJ010000011">
    <property type="protein sequence ID" value="MCL9684546.1"/>
    <property type="molecule type" value="Genomic_DNA"/>
</dbReference>
<dbReference type="AlphaFoldDB" id="A0A9X2IBT0"/>
<evidence type="ECO:0000313" key="2">
    <source>
        <dbReference type="EMBL" id="MCL9684546.1"/>
    </source>
</evidence>
<keyword evidence="1" id="KW-0812">Transmembrane</keyword>
<name>A0A9X2IBT0_9GAMM</name>
<feature type="transmembrane region" description="Helical" evidence="1">
    <location>
        <begin position="126"/>
        <end position="149"/>
    </location>
</feature>
<proteinExistence type="predicted"/>
<gene>
    <name evidence="2" type="ORF">LOX96_10615</name>
</gene>
<evidence type="ECO:0000256" key="1">
    <source>
        <dbReference type="SAM" id="Phobius"/>
    </source>
</evidence>
<accession>A0A9X2IBT0</accession>
<keyword evidence="1" id="KW-0472">Membrane</keyword>
<dbReference type="RefSeq" id="WP_250422075.1">
    <property type="nucleotide sequence ID" value="NZ_JAJKBJ010000011.1"/>
</dbReference>
<feature type="transmembrane region" description="Helical" evidence="1">
    <location>
        <begin position="155"/>
        <end position="179"/>
    </location>
</feature>
<reference evidence="2" key="1">
    <citation type="submission" date="2021-11" db="EMBL/GenBank/DDBJ databases">
        <title>Legionella maioricencis sp. nov., a new species isolated from hot water samples in Mallorca.</title>
        <authorList>
            <person name="Crespi S."/>
            <person name="Drasar V."/>
            <person name="Salva-Serra F."/>
            <person name="Jaen-Luchoro D."/>
            <person name="Pineiro-Iglesias B."/>
            <person name="Aliaga F."/>
            <person name="Fernandez-Juarez V."/>
            <person name="Coll G."/>
            <person name="Moore E.R.B."/>
            <person name="Bennasar-Figueras A."/>
        </authorList>
    </citation>
    <scope>NUCLEOTIDE SEQUENCE</scope>
    <source>
        <strain evidence="2">HCPI-6</strain>
    </source>
</reference>